<accession>A0A4E0Q1V1</accession>
<keyword evidence="3" id="KW-1185">Reference proteome</keyword>
<comment type="caution">
    <text evidence="2">The sequence shown here is derived from an EMBL/GenBank/DDBJ whole genome shotgun (WGS) entry which is preliminary data.</text>
</comment>
<organism evidence="2 3">
    <name type="scientific">Methanolobus halotolerans</name>
    <dbReference type="NCBI Taxonomy" id="2052935"/>
    <lineage>
        <taxon>Archaea</taxon>
        <taxon>Methanobacteriati</taxon>
        <taxon>Methanobacteriota</taxon>
        <taxon>Stenosarchaea group</taxon>
        <taxon>Methanomicrobia</taxon>
        <taxon>Methanosarcinales</taxon>
        <taxon>Methanosarcinaceae</taxon>
        <taxon>Methanolobus</taxon>
    </lineage>
</organism>
<dbReference type="Gene3D" id="1.10.10.10">
    <property type="entry name" value="Winged helix-like DNA-binding domain superfamily/Winged helix DNA-binding domain"/>
    <property type="match status" value="1"/>
</dbReference>
<dbReference type="InterPro" id="IPR036388">
    <property type="entry name" value="WH-like_DNA-bd_sf"/>
</dbReference>
<dbReference type="Pfam" id="PF09012">
    <property type="entry name" value="FeoC"/>
    <property type="match status" value="1"/>
</dbReference>
<evidence type="ECO:0000313" key="2">
    <source>
        <dbReference type="EMBL" id="TGC11075.1"/>
    </source>
</evidence>
<gene>
    <name evidence="2" type="ORF">CUN85_02700</name>
</gene>
<evidence type="ECO:0000313" key="3">
    <source>
        <dbReference type="Proteomes" id="UP000297295"/>
    </source>
</evidence>
<evidence type="ECO:0000259" key="1">
    <source>
        <dbReference type="Pfam" id="PF09012"/>
    </source>
</evidence>
<dbReference type="AlphaFoldDB" id="A0A4E0Q1V1"/>
<dbReference type="InterPro" id="IPR036390">
    <property type="entry name" value="WH_DNA-bd_sf"/>
</dbReference>
<proteinExistence type="predicted"/>
<dbReference type="OrthoDB" id="131511at2157"/>
<name>A0A4E0Q1V1_9EURY</name>
<dbReference type="InterPro" id="IPR015102">
    <property type="entry name" value="Tscrpt_reg_HTH_FeoC"/>
</dbReference>
<reference evidence="2 3" key="1">
    <citation type="submission" date="2017-11" db="EMBL/GenBank/DDBJ databases">
        <title>Isolation and Characterization of Methanogenic Archaea from Saline Meromictic Lake at Siberia.</title>
        <authorList>
            <person name="Shen Y."/>
            <person name="Huang H.-H."/>
            <person name="Lai M.-C."/>
            <person name="Chen S.-C."/>
        </authorList>
    </citation>
    <scope>NUCLEOTIDE SEQUENCE [LARGE SCALE GENOMIC DNA]</scope>
    <source>
        <strain evidence="2 3">SY-01</strain>
    </source>
</reference>
<sequence length="101" mass="11342">MVIGYNFFLRRISTMLDSKEKLTVGTMAEKLNLRQNEFRDLLSIMERKGDLEQIKEEVAMCGGKCSGCSDLCTGTKTFLSLASMRSYRLTEKGRSACGRVS</sequence>
<dbReference type="EMBL" id="PGGK01000002">
    <property type="protein sequence ID" value="TGC11075.1"/>
    <property type="molecule type" value="Genomic_DNA"/>
</dbReference>
<feature type="domain" description="Transcriptional regulator HTH-type FeoC" evidence="1">
    <location>
        <begin position="9"/>
        <end position="69"/>
    </location>
</feature>
<dbReference type="SUPFAM" id="SSF46785">
    <property type="entry name" value="Winged helix' DNA-binding domain"/>
    <property type="match status" value="1"/>
</dbReference>
<protein>
    <recommendedName>
        <fullName evidence="1">Transcriptional regulator HTH-type FeoC domain-containing protein</fullName>
    </recommendedName>
</protein>
<dbReference type="Proteomes" id="UP000297295">
    <property type="component" value="Unassembled WGS sequence"/>
</dbReference>
<dbReference type="RefSeq" id="WP_135388729.1">
    <property type="nucleotide sequence ID" value="NZ_PGGK01000002.1"/>
</dbReference>